<organism evidence="1 2">
    <name type="scientific">Chitinophaga silvisoli</name>
    <dbReference type="NCBI Taxonomy" id="2291814"/>
    <lineage>
        <taxon>Bacteria</taxon>
        <taxon>Pseudomonadati</taxon>
        <taxon>Bacteroidota</taxon>
        <taxon>Chitinophagia</taxon>
        <taxon>Chitinophagales</taxon>
        <taxon>Chitinophagaceae</taxon>
        <taxon>Chitinophaga</taxon>
    </lineage>
</organism>
<protein>
    <submittedName>
        <fullName evidence="1">Uncharacterized protein</fullName>
    </submittedName>
</protein>
<sequence>MKLVGFIKELDNYDWASPLCNELGEESNAEELVNNIISYLEKGKLILGWMGYFVDLRTQDPIAPHAFLTDGVWVWPSYYLYYLKMYPQYKLDNSFINYLREKNFVIGEILNEDAILNEFIEKLKN</sequence>
<dbReference type="AlphaFoldDB" id="A0A3E1NTP2"/>
<dbReference type="Proteomes" id="UP000261174">
    <property type="component" value="Unassembled WGS sequence"/>
</dbReference>
<dbReference type="RefSeq" id="WP_116857248.1">
    <property type="nucleotide sequence ID" value="NZ_QTJV01000016.1"/>
</dbReference>
<accession>A0A3E1NTP2</accession>
<name>A0A3E1NTP2_9BACT</name>
<comment type="caution">
    <text evidence="1">The sequence shown here is derived from an EMBL/GenBank/DDBJ whole genome shotgun (WGS) entry which is preliminary data.</text>
</comment>
<evidence type="ECO:0000313" key="2">
    <source>
        <dbReference type="Proteomes" id="UP000261174"/>
    </source>
</evidence>
<proteinExistence type="predicted"/>
<keyword evidence="2" id="KW-1185">Reference proteome</keyword>
<dbReference type="EMBL" id="QTJV01000016">
    <property type="protein sequence ID" value="RFM31214.1"/>
    <property type="molecule type" value="Genomic_DNA"/>
</dbReference>
<dbReference type="OrthoDB" id="275232at2"/>
<reference evidence="1 2" key="1">
    <citation type="submission" date="2018-08" db="EMBL/GenBank/DDBJ databases">
        <title>Chitinophaga sp. K20C18050901, a novel bacterium isolated from forest soil.</title>
        <authorList>
            <person name="Wang C."/>
        </authorList>
    </citation>
    <scope>NUCLEOTIDE SEQUENCE [LARGE SCALE GENOMIC DNA]</scope>
    <source>
        <strain evidence="1 2">K20C18050901</strain>
    </source>
</reference>
<evidence type="ECO:0000313" key="1">
    <source>
        <dbReference type="EMBL" id="RFM31214.1"/>
    </source>
</evidence>
<gene>
    <name evidence="1" type="ORF">DXN04_30720</name>
</gene>